<keyword evidence="9" id="KW-1185">Reference proteome</keyword>
<dbReference type="KEGG" id="bte:BTH_I1413"/>
<dbReference type="InterPro" id="IPR027417">
    <property type="entry name" value="P-loop_NTPase"/>
</dbReference>
<organism evidence="8 9">
    <name type="scientific">Burkholderia thailandensis (strain ATCC 700388 / DSM 13276 / CCUG 48851 / CIP 106301 / E264)</name>
    <dbReference type="NCBI Taxonomy" id="271848"/>
    <lineage>
        <taxon>Bacteria</taxon>
        <taxon>Pseudomonadati</taxon>
        <taxon>Pseudomonadota</taxon>
        <taxon>Betaproteobacteria</taxon>
        <taxon>Burkholderiales</taxon>
        <taxon>Burkholderiaceae</taxon>
        <taxon>Burkholderia</taxon>
        <taxon>pseudomallei group</taxon>
    </lineage>
</organism>
<dbReference type="InterPro" id="IPR003593">
    <property type="entry name" value="AAA+_ATPase"/>
</dbReference>
<dbReference type="PROSITE" id="PS50893">
    <property type="entry name" value="ABC_TRANSPORTER_2"/>
    <property type="match status" value="1"/>
</dbReference>
<evidence type="ECO:0000313" key="8">
    <source>
        <dbReference type="EMBL" id="ABC39162.1"/>
    </source>
</evidence>
<dbReference type="CDD" id="cd03214">
    <property type="entry name" value="ABC_Iron-Siderophores_B12_Hemin"/>
    <property type="match status" value="1"/>
</dbReference>
<accession>Q2SYP0</accession>
<keyword evidence="2" id="KW-0813">Transport</keyword>
<comment type="similarity">
    <text evidence="1">Belongs to the ABC transporter superfamily.</text>
</comment>
<evidence type="ECO:0000313" key="9">
    <source>
        <dbReference type="Proteomes" id="UP000001930"/>
    </source>
</evidence>
<evidence type="ECO:0000259" key="7">
    <source>
        <dbReference type="PROSITE" id="PS50893"/>
    </source>
</evidence>
<dbReference type="Pfam" id="PF00005">
    <property type="entry name" value="ABC_tran"/>
    <property type="match status" value="1"/>
</dbReference>
<dbReference type="EMBL" id="CP000086">
    <property type="protein sequence ID" value="ABC39162.1"/>
    <property type="molecule type" value="Genomic_DNA"/>
</dbReference>
<keyword evidence="4" id="KW-0997">Cell inner membrane</keyword>
<evidence type="ECO:0000256" key="6">
    <source>
        <dbReference type="ARBA" id="ARBA00022840"/>
    </source>
</evidence>
<dbReference type="FunFam" id="3.40.50.300:FF:000134">
    <property type="entry name" value="Iron-enterobactin ABC transporter ATP-binding protein"/>
    <property type="match status" value="1"/>
</dbReference>
<reference evidence="8 9" key="1">
    <citation type="journal article" date="2005" name="BMC Genomics">
        <title>Bacterial genome adaptation to niches: divergence of the potential virulence genes in three Burkholderia species of different survival strategies.</title>
        <authorList>
            <person name="Kim H.S."/>
            <person name="Schell M.A."/>
            <person name="Yu Y."/>
            <person name="Ulrich R.L."/>
            <person name="Sarria S.H."/>
            <person name="Nierman W.C."/>
            <person name="DeShazer D."/>
        </authorList>
    </citation>
    <scope>NUCLEOTIDE SEQUENCE [LARGE SCALE GENOMIC DNA]</scope>
    <source>
        <strain evidence="9">ATCC 700388 / DSM 13276 / CCUG 48851 / CIP 106301 / E264</strain>
    </source>
</reference>
<dbReference type="SUPFAM" id="SSF52540">
    <property type="entry name" value="P-loop containing nucleoside triphosphate hydrolases"/>
    <property type="match status" value="1"/>
</dbReference>
<proteinExistence type="inferred from homology"/>
<name>Q2SYP0_BURTA</name>
<keyword evidence="6 8" id="KW-0067">ATP-binding</keyword>
<dbReference type="PANTHER" id="PTHR42794:SF2">
    <property type="entry name" value="ABC TRANSPORTER ATP-BINDING PROTEIN"/>
    <property type="match status" value="1"/>
</dbReference>
<dbReference type="HOGENOM" id="CLU_000604_1_11_4"/>
<dbReference type="AlphaFoldDB" id="Q2SYP0"/>
<dbReference type="GO" id="GO:0005524">
    <property type="term" value="F:ATP binding"/>
    <property type="evidence" value="ECO:0007669"/>
    <property type="project" value="UniProtKB-KW"/>
</dbReference>
<evidence type="ECO:0000256" key="1">
    <source>
        <dbReference type="ARBA" id="ARBA00005417"/>
    </source>
</evidence>
<keyword evidence="3" id="KW-1003">Cell membrane</keyword>
<evidence type="ECO:0000256" key="2">
    <source>
        <dbReference type="ARBA" id="ARBA00022448"/>
    </source>
</evidence>
<dbReference type="PANTHER" id="PTHR42794">
    <property type="entry name" value="HEMIN IMPORT ATP-BINDING PROTEIN HMUV"/>
    <property type="match status" value="1"/>
</dbReference>
<dbReference type="Gene3D" id="3.40.50.300">
    <property type="entry name" value="P-loop containing nucleotide triphosphate hydrolases"/>
    <property type="match status" value="1"/>
</dbReference>
<dbReference type="Proteomes" id="UP000001930">
    <property type="component" value="Chromosome I"/>
</dbReference>
<evidence type="ECO:0000256" key="4">
    <source>
        <dbReference type="ARBA" id="ARBA00022519"/>
    </source>
</evidence>
<dbReference type="InterPro" id="IPR003439">
    <property type="entry name" value="ABC_transporter-like_ATP-bd"/>
</dbReference>
<dbReference type="InterPro" id="IPR017871">
    <property type="entry name" value="ABC_transporter-like_CS"/>
</dbReference>
<protein>
    <submittedName>
        <fullName evidence="8">Iron compound ABC transporter, ATP-binding protein</fullName>
    </submittedName>
</protein>
<feature type="domain" description="ABC transporter" evidence="7">
    <location>
        <begin position="37"/>
        <end position="270"/>
    </location>
</feature>
<dbReference type="GO" id="GO:0016887">
    <property type="term" value="F:ATP hydrolysis activity"/>
    <property type="evidence" value="ECO:0007669"/>
    <property type="project" value="InterPro"/>
</dbReference>
<keyword evidence="5" id="KW-0547">Nucleotide-binding</keyword>
<sequence length="295" mass="32034">MAARPVAFGRARRDAALLARRRIPTLDDARMPMSATLDIERLSWSPAGAGALLRELSLTVRAGELAGLIGPNGSGKTSALRCAFRFARPHAGTVTLDGRDVWRAPPRWSAQRIAVLQQEAPDDFGLTVEELARMGRTPHKRLFDADTADDARVVEAALRDVDLWALRERGFASLSGGEKQRALLARALVQQPALLLLDEPTNHLDVRHQLELLARVRALRVTTLATIHDLNLAAAYCDRLHVLAGGRIVASGAPADVLTRALIADVFGVDAIVDAHPVSGRPRVTLIYPEDAERC</sequence>
<dbReference type="PROSITE" id="PS00211">
    <property type="entry name" value="ABC_TRANSPORTER_1"/>
    <property type="match status" value="1"/>
</dbReference>
<evidence type="ECO:0000256" key="5">
    <source>
        <dbReference type="ARBA" id="ARBA00022741"/>
    </source>
</evidence>
<keyword evidence="4" id="KW-0472">Membrane</keyword>
<evidence type="ECO:0000256" key="3">
    <source>
        <dbReference type="ARBA" id="ARBA00022475"/>
    </source>
</evidence>
<gene>
    <name evidence="8" type="ordered locus">BTH_I1413</name>
</gene>
<dbReference type="SMART" id="SM00382">
    <property type="entry name" value="AAA"/>
    <property type="match status" value="1"/>
</dbReference>